<keyword evidence="12" id="KW-1185">Reference proteome</keyword>
<gene>
    <name evidence="11" type="ORF">FH972_021220</name>
</gene>
<dbReference type="GO" id="GO:0008379">
    <property type="term" value="F:thioredoxin peroxidase activity"/>
    <property type="evidence" value="ECO:0007669"/>
    <property type="project" value="InterPro"/>
</dbReference>
<keyword evidence="4 9" id="KW-0575">Peroxidase</keyword>
<dbReference type="EMBL" id="VIBQ01000009">
    <property type="protein sequence ID" value="KAB8336913.1"/>
    <property type="molecule type" value="Genomic_DNA"/>
</dbReference>
<proteinExistence type="inferred from homology"/>
<name>A0A5N6KP33_9ROSI</name>
<evidence type="ECO:0000256" key="1">
    <source>
        <dbReference type="ARBA" id="ARBA00001711"/>
    </source>
</evidence>
<dbReference type="InterPro" id="IPR036249">
    <property type="entry name" value="Thioredoxin-like_sf"/>
</dbReference>
<evidence type="ECO:0000256" key="6">
    <source>
        <dbReference type="ARBA" id="ARBA00023002"/>
    </source>
</evidence>
<evidence type="ECO:0000313" key="12">
    <source>
        <dbReference type="Proteomes" id="UP000327013"/>
    </source>
</evidence>
<dbReference type="GO" id="GO:0005739">
    <property type="term" value="C:mitochondrion"/>
    <property type="evidence" value="ECO:0007669"/>
    <property type="project" value="TreeGrafter"/>
</dbReference>
<keyword evidence="5 9" id="KW-0049">Antioxidant</keyword>
<evidence type="ECO:0000256" key="7">
    <source>
        <dbReference type="ARBA" id="ARBA00023284"/>
    </source>
</evidence>
<comment type="similarity">
    <text evidence="2 9">Belongs to the peroxiredoxin family. Prx5 subfamily.</text>
</comment>
<dbReference type="GO" id="GO:0034599">
    <property type="term" value="P:cellular response to oxidative stress"/>
    <property type="evidence" value="ECO:0007669"/>
    <property type="project" value="InterPro"/>
</dbReference>
<dbReference type="GO" id="GO:0042744">
    <property type="term" value="P:hydrogen peroxide catabolic process"/>
    <property type="evidence" value="ECO:0007669"/>
    <property type="project" value="TreeGrafter"/>
</dbReference>
<dbReference type="EC" id="1.11.1.25" evidence="3 9"/>
<protein>
    <recommendedName>
        <fullName evidence="3 9">Glutaredoxin-dependent peroxiredoxin</fullName>
        <ecNumber evidence="3 9">1.11.1.25</ecNumber>
    </recommendedName>
</protein>
<dbReference type="InterPro" id="IPR013766">
    <property type="entry name" value="Thioredoxin_domain"/>
</dbReference>
<keyword evidence="7 9" id="KW-0676">Redox-active center</keyword>
<comment type="caution">
    <text evidence="11">The sequence shown here is derived from an EMBL/GenBank/DDBJ whole genome shotgun (WGS) entry which is preliminary data.</text>
</comment>
<dbReference type="AlphaFoldDB" id="A0A5N6KP33"/>
<organism evidence="11 12">
    <name type="scientific">Carpinus fangiana</name>
    <dbReference type="NCBI Taxonomy" id="176857"/>
    <lineage>
        <taxon>Eukaryota</taxon>
        <taxon>Viridiplantae</taxon>
        <taxon>Streptophyta</taxon>
        <taxon>Embryophyta</taxon>
        <taxon>Tracheophyta</taxon>
        <taxon>Spermatophyta</taxon>
        <taxon>Magnoliopsida</taxon>
        <taxon>eudicotyledons</taxon>
        <taxon>Gunneridae</taxon>
        <taxon>Pentapetalae</taxon>
        <taxon>rosids</taxon>
        <taxon>fabids</taxon>
        <taxon>Fagales</taxon>
        <taxon>Betulaceae</taxon>
        <taxon>Carpinus</taxon>
    </lineage>
</organism>
<keyword evidence="6 9" id="KW-0560">Oxidoreductase</keyword>
<dbReference type="GO" id="GO:0005777">
    <property type="term" value="C:peroxisome"/>
    <property type="evidence" value="ECO:0007669"/>
    <property type="project" value="TreeGrafter"/>
</dbReference>
<dbReference type="FunFam" id="3.40.30.10:FF:000020">
    <property type="entry name" value="Peroxiredoxin"/>
    <property type="match status" value="1"/>
</dbReference>
<comment type="catalytic activity">
    <reaction evidence="1">
        <text>[glutaredoxin]-dithiol + a hydroperoxide = [glutaredoxin]-disulfide + an alcohol + H2O</text>
        <dbReference type="Rhea" id="RHEA:62624"/>
        <dbReference type="Rhea" id="RHEA-COMP:10729"/>
        <dbReference type="Rhea" id="RHEA-COMP:10730"/>
        <dbReference type="ChEBI" id="CHEBI:15377"/>
        <dbReference type="ChEBI" id="CHEBI:29950"/>
        <dbReference type="ChEBI" id="CHEBI:30879"/>
        <dbReference type="ChEBI" id="CHEBI:35924"/>
        <dbReference type="ChEBI" id="CHEBI:50058"/>
        <dbReference type="EC" id="1.11.1.25"/>
    </reaction>
</comment>
<feature type="domain" description="Thioredoxin" evidence="10">
    <location>
        <begin position="4"/>
        <end position="165"/>
    </location>
</feature>
<reference evidence="11 12" key="1">
    <citation type="submission" date="2019-06" db="EMBL/GenBank/DDBJ databases">
        <title>A chromosomal-level reference genome of Carpinus fangiana (Coryloideae, Betulaceae).</title>
        <authorList>
            <person name="Yang X."/>
            <person name="Wang Z."/>
            <person name="Zhang L."/>
            <person name="Hao G."/>
            <person name="Liu J."/>
            <person name="Yang Y."/>
        </authorList>
    </citation>
    <scope>NUCLEOTIDE SEQUENCE [LARGE SCALE GENOMIC DNA]</scope>
    <source>
        <strain evidence="11">Cfa_2016G</strain>
        <tissue evidence="11">Leaf</tissue>
    </source>
</reference>
<dbReference type="GO" id="GO:0045454">
    <property type="term" value="P:cell redox homeostasis"/>
    <property type="evidence" value="ECO:0007669"/>
    <property type="project" value="TreeGrafter"/>
</dbReference>
<dbReference type="InterPro" id="IPR013740">
    <property type="entry name" value="Redoxin"/>
</dbReference>
<dbReference type="Proteomes" id="UP000327013">
    <property type="component" value="Unassembled WGS sequence"/>
</dbReference>
<dbReference type="CDD" id="cd03013">
    <property type="entry name" value="PRX5_like"/>
    <property type="match status" value="1"/>
</dbReference>
<dbReference type="PANTHER" id="PTHR10430">
    <property type="entry name" value="PEROXIREDOXIN"/>
    <property type="match status" value="1"/>
</dbReference>
<evidence type="ECO:0000256" key="2">
    <source>
        <dbReference type="ARBA" id="ARBA00010505"/>
    </source>
</evidence>
<accession>A0A5N6KP33</accession>
<dbReference type="PANTHER" id="PTHR10430:SF16">
    <property type="entry name" value="PEROXIREDOXIN-5, MITOCHONDRIAL"/>
    <property type="match status" value="1"/>
</dbReference>
<comment type="function">
    <text evidence="9">Thiol-specific peroxidase that catalyzes the reduction of hydrogen peroxide and organic hydroperoxides to water and alcohols, respectively. Plays a role in cell protection against oxidative stress by detoxifying peroxides.</text>
</comment>
<evidence type="ECO:0000256" key="5">
    <source>
        <dbReference type="ARBA" id="ARBA00022862"/>
    </source>
</evidence>
<dbReference type="OrthoDB" id="1730147at2759"/>
<evidence type="ECO:0000256" key="8">
    <source>
        <dbReference type="PIRSR" id="PIRSR637944-1"/>
    </source>
</evidence>
<dbReference type="InterPro" id="IPR037944">
    <property type="entry name" value="PRX5-like"/>
</dbReference>
<evidence type="ECO:0000256" key="9">
    <source>
        <dbReference type="RuleBase" id="RU366011"/>
    </source>
</evidence>
<dbReference type="Pfam" id="PF08534">
    <property type="entry name" value="Redoxin"/>
    <property type="match status" value="1"/>
</dbReference>
<evidence type="ECO:0000259" key="10">
    <source>
        <dbReference type="PROSITE" id="PS51352"/>
    </source>
</evidence>
<evidence type="ECO:0000256" key="4">
    <source>
        <dbReference type="ARBA" id="ARBA00022559"/>
    </source>
</evidence>
<dbReference type="Gene3D" id="3.40.30.10">
    <property type="entry name" value="Glutaredoxin"/>
    <property type="match status" value="1"/>
</dbReference>
<evidence type="ECO:0000313" key="11">
    <source>
        <dbReference type="EMBL" id="KAB8336913.1"/>
    </source>
</evidence>
<sequence length="165" mass="17329">MSGLKAGDQFPADVTFKYVPWTTDDVKVCGIPTTLAASKDWADKKVVLVSVPGAFTPTCSANHVPPFAAGVKELRAKGVDVIAIIAPNDAYVMSAWGKVNGVRDDDVLFLGDTETQFAKQIGWIGAGDRNARFAAIIDQGVVKYAAKEEAPGVTVSGFDAVLGAL</sequence>
<evidence type="ECO:0000256" key="3">
    <source>
        <dbReference type="ARBA" id="ARBA00013016"/>
    </source>
</evidence>
<feature type="active site" description="Cysteine sulfenic acid (-SOH) intermediate" evidence="8">
    <location>
        <position position="59"/>
    </location>
</feature>
<dbReference type="SUPFAM" id="SSF52833">
    <property type="entry name" value="Thioredoxin-like"/>
    <property type="match status" value="1"/>
</dbReference>
<dbReference type="PROSITE" id="PS51352">
    <property type="entry name" value="THIOREDOXIN_2"/>
    <property type="match status" value="1"/>
</dbReference>